<accession>A0AAE2DLS2</accession>
<reference evidence="1 2" key="1">
    <citation type="submission" date="2014-11" db="EMBL/GenBank/DDBJ databases">
        <title>Draft genome sequence of Pseudomonas fluorescens strains SF4c SF39a.</title>
        <authorList>
            <person name="Underwood G.E."/>
            <person name="Ly L.K."/>
            <person name="Bitzer A.S."/>
            <person name="Godino A."/>
            <person name="Bucci V."/>
            <person name="Fischer S."/>
            <person name="Silby M.W."/>
        </authorList>
    </citation>
    <scope>NUCLEOTIDE SEQUENCE [LARGE SCALE GENOMIC DNA]</scope>
    <source>
        <strain evidence="1 2">SF4c</strain>
    </source>
</reference>
<proteinExistence type="predicted"/>
<protein>
    <submittedName>
        <fullName evidence="1">Ig-like domain-containing protein</fullName>
    </submittedName>
</protein>
<evidence type="ECO:0000313" key="1">
    <source>
        <dbReference type="EMBL" id="KIF63507.1"/>
    </source>
</evidence>
<feature type="non-terminal residue" evidence="1">
    <location>
        <position position="1361"/>
    </location>
</feature>
<gene>
    <name evidence="1" type="ORF">QS95_03110</name>
</gene>
<dbReference type="EMBL" id="JTGH01000003">
    <property type="protein sequence ID" value="KIF63507.1"/>
    <property type="molecule type" value="Genomic_DNA"/>
</dbReference>
<dbReference type="Gene3D" id="2.60.40.10">
    <property type="entry name" value="Immunoglobulins"/>
    <property type="match status" value="2"/>
</dbReference>
<dbReference type="InterPro" id="IPR013783">
    <property type="entry name" value="Ig-like_fold"/>
</dbReference>
<comment type="caution">
    <text evidence="1">The sequence shown here is derived from an EMBL/GenBank/DDBJ whole genome shotgun (WGS) entry which is preliminary data.</text>
</comment>
<sequence length="1361" mass="146926">MFTFRRSLFPSRNELFAPSSGLYPPYFADMVIPVPGADGGINRKAYEANEAGLFAVIDPYPDMAIGDLLEVILNDKKVGELKVKDEDLDRRWFFFVRTDGLVPGRLFTCHYVLTRAGETKPDDPSATLTLLLEVDDPAGDDEEPFEPWHSALPIVGLPQDVIENGVTKPWLDSGVPLIITRYPNIAEGDIILVKWGSVFLPPHILTQAEVDGTVEIIVMARPEDILTAGDSAALIIHYNICDLVYNWSVKWSKSTSVQVDAGVSRLNALIIKEADDGKIILADLDANPVTLQVLIKAGDVYAAGDTLKFTVIGTPIPDRPPRTFTVEAIVRTPPYIHEIPVEYAFVKLFAQGTLDASYALRKQDGSPTLYSRRTFATVIGNPSLLPAPAISEVVGNILPALIQAASVVIRYPAINNGDFLTVIWLGKKSNGDDYLHEEEHTVSGEEQKAGEVTIYVMGEHVKVLENGSLKLQYRVFNDDPGQYGTSESEFLRVNVGSWQATHPAPKVEEAPDDIIDPSQTDKLVHVRVLPVNWVKGDTLTFRWIGINLYGSTSGCVPITLATVGQPVRFRVDKQYVSANIGYYVKVIYTLLHAATGKYSYSDPLEVLVGIPLGKLPPPTVAQAPGGTLNPMHAINGVDIDCSYPSMDALLDILGLKWRGSPGAGTSEDVEKPAEATGTVRFHLPPSFVGANINREVAVNYDVQRYGLWTPSEILPLKVLNFPNPETELPRPEVPEAAAGELLVMELAGNAKVLVKAWPFIALKQLIWLYIEGQASTGDYRIDLLTAREVNSTQLTQGLNETLLKTELLKLLHGSNATVVCKVIFDNSTDEDAAIVFPKLPLVIRQHYEYVTPVITTVKTPSGTVIPEAGQTYDKRLTIEGTATRAEKVDVQINGVPKGMPKVDASSEWTLTVDLIEGLHRVEAIAQYDADDKVSDPRTFTIAVATKPSITAVTDASGPVDDNDTTYFTEVTVSVHADSHQTVQLYDGITAIGNPILLDASGAGSIKLSSLSLKTYTLKAKATYGDQLESAVRIFKVATASAPTIKSITDALGEVPPNDITFYNSVTIIGTAVANQRVQIYDGVTPIAPDTLIDNKGEWTKTLNGLSATAHNIKVKALYGPQPESAVRAFTVAVASAPTIKSITDSLGEVPPNGITFDTSVTITGTAVANQRVQIYDGITPIAPDTPVDNKGEWTKTLTGLTATAHNIKVKALYGPQPESAVRAFTVAVASAPTIKSITDSKGEVLHNGTTFDNSVTITGTAVANQRVQIYDGITPIAPDTPVDNKGEWTKTLTGLTATAHNIKVKALYGPQPESAVRAFTVAVASAPTIKSITDSKGEVLHNGTTFDKSVTITVTAVANQR</sequence>
<dbReference type="Proteomes" id="UP000031587">
    <property type="component" value="Unassembled WGS sequence"/>
</dbReference>
<evidence type="ECO:0000313" key="2">
    <source>
        <dbReference type="Proteomes" id="UP000031587"/>
    </source>
</evidence>
<name>A0AAE2DLS2_PSEFL</name>
<organism evidence="1 2">
    <name type="scientific">Pseudomonas fluorescens</name>
    <dbReference type="NCBI Taxonomy" id="294"/>
    <lineage>
        <taxon>Bacteria</taxon>
        <taxon>Pseudomonadati</taxon>
        <taxon>Pseudomonadota</taxon>
        <taxon>Gammaproteobacteria</taxon>
        <taxon>Pseudomonadales</taxon>
        <taxon>Pseudomonadaceae</taxon>
        <taxon>Pseudomonas</taxon>
    </lineage>
</organism>
<dbReference type="RefSeq" id="WP_039765470.1">
    <property type="nucleotide sequence ID" value="NZ_JTGH01000003.1"/>
</dbReference>